<sequence>MGSDPLCYHCKMVVRKIPEGRERDFDILIKPQDMAYHSGQHYIPYSSLVHFQLLRKYDR</sequence>
<dbReference type="InParanoid" id="B9RG79"/>
<proteinExistence type="predicted"/>
<protein>
    <submittedName>
        <fullName evidence="1">Uncharacterized protein</fullName>
    </submittedName>
</protein>
<accession>B9RG79</accession>
<dbReference type="EMBL" id="EQ973778">
    <property type="protein sequence ID" value="EEF49534.1"/>
    <property type="molecule type" value="Genomic_DNA"/>
</dbReference>
<dbReference type="Proteomes" id="UP000008311">
    <property type="component" value="Unassembled WGS sequence"/>
</dbReference>
<dbReference type="AlphaFoldDB" id="B9RG79"/>
<evidence type="ECO:0000313" key="1">
    <source>
        <dbReference type="EMBL" id="EEF49534.1"/>
    </source>
</evidence>
<keyword evidence="2" id="KW-1185">Reference proteome</keyword>
<evidence type="ECO:0000313" key="2">
    <source>
        <dbReference type="Proteomes" id="UP000008311"/>
    </source>
</evidence>
<gene>
    <name evidence="1" type="ORF">RCOM_1452010</name>
</gene>
<reference evidence="2" key="1">
    <citation type="journal article" date="2010" name="Nat. Biotechnol.">
        <title>Draft genome sequence of the oilseed species Ricinus communis.</title>
        <authorList>
            <person name="Chan A.P."/>
            <person name="Crabtree J."/>
            <person name="Zhao Q."/>
            <person name="Lorenzi H."/>
            <person name="Orvis J."/>
            <person name="Puiu D."/>
            <person name="Melake-Berhan A."/>
            <person name="Jones K.M."/>
            <person name="Redman J."/>
            <person name="Chen G."/>
            <person name="Cahoon E.B."/>
            <person name="Gedil M."/>
            <person name="Stanke M."/>
            <person name="Haas B.J."/>
            <person name="Wortman J.R."/>
            <person name="Fraser-Liggett C.M."/>
            <person name="Ravel J."/>
            <person name="Rabinowicz P.D."/>
        </authorList>
    </citation>
    <scope>NUCLEOTIDE SEQUENCE [LARGE SCALE GENOMIC DNA]</scope>
    <source>
        <strain evidence="2">cv. Hale</strain>
    </source>
</reference>
<name>B9RG79_RICCO</name>
<organism evidence="1 2">
    <name type="scientific">Ricinus communis</name>
    <name type="common">Castor bean</name>
    <dbReference type="NCBI Taxonomy" id="3988"/>
    <lineage>
        <taxon>Eukaryota</taxon>
        <taxon>Viridiplantae</taxon>
        <taxon>Streptophyta</taxon>
        <taxon>Embryophyta</taxon>
        <taxon>Tracheophyta</taxon>
        <taxon>Spermatophyta</taxon>
        <taxon>Magnoliopsida</taxon>
        <taxon>eudicotyledons</taxon>
        <taxon>Gunneridae</taxon>
        <taxon>Pentapetalae</taxon>
        <taxon>rosids</taxon>
        <taxon>fabids</taxon>
        <taxon>Malpighiales</taxon>
        <taxon>Euphorbiaceae</taxon>
        <taxon>Acalyphoideae</taxon>
        <taxon>Acalypheae</taxon>
        <taxon>Ricinus</taxon>
    </lineage>
</organism>